<gene>
    <name evidence="7" type="ORF">L6E24_00615</name>
</gene>
<dbReference type="AlphaFoldDB" id="A0A9E7PPG7"/>
<dbReference type="InterPro" id="IPR005467">
    <property type="entry name" value="His_kinase_dom"/>
</dbReference>
<feature type="domain" description="Histidine kinase" evidence="6">
    <location>
        <begin position="533"/>
        <end position="631"/>
    </location>
</feature>
<dbReference type="PROSITE" id="PS50109">
    <property type="entry name" value="HIS_KIN"/>
    <property type="match status" value="1"/>
</dbReference>
<keyword evidence="3" id="KW-0597">Phosphoprotein</keyword>
<dbReference type="Gene3D" id="3.30.450.20">
    <property type="entry name" value="PAS domain"/>
    <property type="match status" value="2"/>
</dbReference>
<dbReference type="RefSeq" id="WP_257742808.1">
    <property type="nucleotide sequence ID" value="NZ_CP096115.1"/>
</dbReference>
<dbReference type="Gene3D" id="3.30.565.10">
    <property type="entry name" value="Histidine kinase-like ATPase, C-terminal domain"/>
    <property type="match status" value="1"/>
</dbReference>
<dbReference type="SUPFAM" id="SSF55874">
    <property type="entry name" value="ATPase domain of HSP90 chaperone/DNA topoisomerase II/histidine kinase"/>
    <property type="match status" value="1"/>
</dbReference>
<dbReference type="Proteomes" id="UP001060368">
    <property type="component" value="Chromosome"/>
</dbReference>
<keyword evidence="5 7" id="KW-0418">Kinase</keyword>
<dbReference type="Pfam" id="PF08447">
    <property type="entry name" value="PAS_3"/>
    <property type="match status" value="1"/>
</dbReference>
<keyword evidence="8" id="KW-1185">Reference proteome</keyword>
<evidence type="ECO:0000256" key="4">
    <source>
        <dbReference type="ARBA" id="ARBA00022679"/>
    </source>
</evidence>
<dbReference type="KEGG" id="mend:L6E24_00615"/>
<dbReference type="PANTHER" id="PTHR43304:SF1">
    <property type="entry name" value="PAC DOMAIN-CONTAINING PROTEIN"/>
    <property type="match status" value="1"/>
</dbReference>
<dbReference type="SUPFAM" id="SSF55785">
    <property type="entry name" value="PYP-like sensor domain (PAS domain)"/>
    <property type="match status" value="1"/>
</dbReference>
<sequence length="660" mass="74945">MKIYSNESDIDKYREVMADLFSESRDGVWEWNRVNGKIFLNDVSAEMLGFKSGRDTFNMKDIIQIVNPVDLEGLKAFFNMHFNGEKTYIKHLFRVRGNDSSWKWILIRGKVILRSKIGNPAYLAGIITCMKAPEYLRPSKYSKISKLKEINRMFTGFTPDYYRNISVIVRNVALVTGSFMSGYIKCKGGISEIISEYNPEGKDLLDEILVAFPESYFLSEKCPQKTVLKISLKSGFFLIISPVFMGRNLIGSLFAINSVDFSLTDDEKELIKILCTAVFVEENRFKSEIALKERQDHINLAIKGGNISFWNYDIPERKILFYGEWNDITGWESVSEDNFNIFFSSVFHKDDAEEVRSLYSEFNDLMVSGIDHRCRIFSKSGEVLGVRILGDITDYDKNNGAIKISGVIIDETRLRNYHRSLEAANRKLHLLSGITGHDVTNQLCILKGYLELMGDEKCDNDLISFGLKECLKVAGMINGQVEFSGDYRNIGMEKPAWQDVGNIVLHLSEMPVFSDVSIKTEIRGVEIYADAMLEKVLYNLIDNSIRYGGGKTEINLEFSESSSCGRLVYSDNGPGIADDIKETIFLRGYGSNTGYGLFLIREILDITDIRISECGYEGAGALFVMEIPFGNYRYSGAVDERVCGNMVSDFTLDSEREYFE</sequence>
<dbReference type="PANTHER" id="PTHR43304">
    <property type="entry name" value="PHYTOCHROME-LIKE PROTEIN CPH1"/>
    <property type="match status" value="1"/>
</dbReference>
<evidence type="ECO:0000313" key="8">
    <source>
        <dbReference type="Proteomes" id="UP001060368"/>
    </source>
</evidence>
<evidence type="ECO:0000256" key="2">
    <source>
        <dbReference type="ARBA" id="ARBA00012438"/>
    </source>
</evidence>
<dbReference type="Pfam" id="PF02518">
    <property type="entry name" value="HATPase_c"/>
    <property type="match status" value="1"/>
</dbReference>
<protein>
    <recommendedName>
        <fullName evidence="2">histidine kinase</fullName>
        <ecNumber evidence="2">2.7.13.3</ecNumber>
    </recommendedName>
</protein>
<dbReference type="EC" id="2.7.13.3" evidence="2"/>
<evidence type="ECO:0000256" key="3">
    <source>
        <dbReference type="ARBA" id="ARBA00022553"/>
    </source>
</evidence>
<dbReference type="InterPro" id="IPR003594">
    <property type="entry name" value="HATPase_dom"/>
</dbReference>
<proteinExistence type="predicted"/>
<evidence type="ECO:0000256" key="1">
    <source>
        <dbReference type="ARBA" id="ARBA00000085"/>
    </source>
</evidence>
<dbReference type="EMBL" id="CP096115">
    <property type="protein sequence ID" value="UUX92664.1"/>
    <property type="molecule type" value="Genomic_DNA"/>
</dbReference>
<reference evidence="7" key="1">
    <citation type="submission" date="2022-04" db="EMBL/GenBank/DDBJ databases">
        <title>Complete genome of Methanoplanus endosymbiosus DSM 3599.</title>
        <authorList>
            <person name="Chen S.-C."/>
            <person name="You Y.-T."/>
            <person name="Zhou Y.-Z."/>
            <person name="Lai M.-C."/>
        </authorList>
    </citation>
    <scope>NUCLEOTIDE SEQUENCE</scope>
    <source>
        <strain evidence="7">DSM 3599</strain>
    </source>
</reference>
<dbReference type="SMART" id="SM00387">
    <property type="entry name" value="HATPase_c"/>
    <property type="match status" value="1"/>
</dbReference>
<dbReference type="InterPro" id="IPR013655">
    <property type="entry name" value="PAS_fold_3"/>
</dbReference>
<accession>A0A9E7PPG7</accession>
<dbReference type="GO" id="GO:0004673">
    <property type="term" value="F:protein histidine kinase activity"/>
    <property type="evidence" value="ECO:0007669"/>
    <property type="project" value="UniProtKB-EC"/>
</dbReference>
<name>A0A9E7PPG7_9EURY</name>
<dbReference type="InterPro" id="IPR035965">
    <property type="entry name" value="PAS-like_dom_sf"/>
</dbReference>
<dbReference type="InterPro" id="IPR036890">
    <property type="entry name" value="HATPase_C_sf"/>
</dbReference>
<organism evidence="7 8">
    <name type="scientific">Methanoplanus endosymbiosus</name>
    <dbReference type="NCBI Taxonomy" id="33865"/>
    <lineage>
        <taxon>Archaea</taxon>
        <taxon>Methanobacteriati</taxon>
        <taxon>Methanobacteriota</taxon>
        <taxon>Stenosarchaea group</taxon>
        <taxon>Methanomicrobia</taxon>
        <taxon>Methanomicrobiales</taxon>
        <taxon>Methanomicrobiaceae</taxon>
        <taxon>Methanoplanus</taxon>
    </lineage>
</organism>
<comment type="catalytic activity">
    <reaction evidence="1">
        <text>ATP + protein L-histidine = ADP + protein N-phospho-L-histidine.</text>
        <dbReference type="EC" id="2.7.13.3"/>
    </reaction>
</comment>
<keyword evidence="4" id="KW-0808">Transferase</keyword>
<dbReference type="InterPro" id="IPR052162">
    <property type="entry name" value="Sensor_kinase/Photoreceptor"/>
</dbReference>
<evidence type="ECO:0000313" key="7">
    <source>
        <dbReference type="EMBL" id="UUX92664.1"/>
    </source>
</evidence>
<evidence type="ECO:0000256" key="5">
    <source>
        <dbReference type="ARBA" id="ARBA00022777"/>
    </source>
</evidence>
<evidence type="ECO:0000259" key="6">
    <source>
        <dbReference type="PROSITE" id="PS50109"/>
    </source>
</evidence>
<dbReference type="CDD" id="cd00075">
    <property type="entry name" value="HATPase"/>
    <property type="match status" value="1"/>
</dbReference>
<dbReference type="GeneID" id="74306151"/>